<dbReference type="PROSITE" id="PS01124">
    <property type="entry name" value="HTH_ARAC_FAMILY_2"/>
    <property type="match status" value="1"/>
</dbReference>
<keyword evidence="3" id="KW-1185">Reference proteome</keyword>
<name>A0ABZ0ISW5_9BACT</name>
<dbReference type="PROSITE" id="PS51318">
    <property type="entry name" value="TAT"/>
    <property type="match status" value="1"/>
</dbReference>
<evidence type="ECO:0000259" key="1">
    <source>
        <dbReference type="PROSITE" id="PS01124"/>
    </source>
</evidence>
<dbReference type="Gene3D" id="3.20.20.150">
    <property type="entry name" value="Divalent-metal-dependent TIM barrel enzymes"/>
    <property type="match status" value="1"/>
</dbReference>
<dbReference type="GO" id="GO:0016853">
    <property type="term" value="F:isomerase activity"/>
    <property type="evidence" value="ECO:0007669"/>
    <property type="project" value="UniProtKB-KW"/>
</dbReference>
<sequence length="299" mass="33785">MRDFTEVHSGGRRKFIQTSGLALAGLALLPSCSPSSPGRRYGLQLYTLREQLSADLESTLKAVAKIGYKDLEIFGYADGKVFGVTPSELRKMVEDLGMKLVSGHYLTGNIDAPWQGTLSAGWEKAVDDANTMGLKYMVNAFLFPEERQSIDDYKRLTDLLNLSARVAKNAGIQFGYHNHDFEFLELEGQLPMYVIMDGTDDDLVVAELDLYWATRVGYNPMHFFKKYPKRTALWHVKDMADTDDKEFTEVGNGVIDFKAIFEKSMLSGMKHFFVEQDVCQRPPVESIAISYKNLMKWGI</sequence>
<dbReference type="RefSeq" id="WP_317490354.1">
    <property type="nucleotide sequence ID" value="NZ_CP136051.1"/>
</dbReference>
<dbReference type="InterPro" id="IPR036237">
    <property type="entry name" value="Xyl_isomerase-like_sf"/>
</dbReference>
<dbReference type="EMBL" id="CP136051">
    <property type="protein sequence ID" value="WOK07691.1"/>
    <property type="molecule type" value="Genomic_DNA"/>
</dbReference>
<evidence type="ECO:0000313" key="3">
    <source>
        <dbReference type="Proteomes" id="UP001302349"/>
    </source>
</evidence>
<reference evidence="2 3" key="1">
    <citation type="journal article" date="2023" name="Microbiol. Resour. Announc.">
        <title>Complete Genome Sequence of Imperialibacter roseus strain P4T.</title>
        <authorList>
            <person name="Tizabi D.R."/>
            <person name="Bachvaroff T."/>
            <person name="Hill R.T."/>
        </authorList>
    </citation>
    <scope>NUCLEOTIDE SEQUENCE [LARGE SCALE GENOMIC DNA]</scope>
    <source>
        <strain evidence="2 3">P4T</strain>
    </source>
</reference>
<dbReference type="InterPro" id="IPR006311">
    <property type="entry name" value="TAT_signal"/>
</dbReference>
<dbReference type="InterPro" id="IPR050312">
    <property type="entry name" value="IolE/XylAMocC-like"/>
</dbReference>
<dbReference type="InterPro" id="IPR013022">
    <property type="entry name" value="Xyl_isomerase-like_TIM-brl"/>
</dbReference>
<proteinExistence type="predicted"/>
<feature type="domain" description="HTH araC/xylS-type" evidence="1">
    <location>
        <begin position="44"/>
        <end position="92"/>
    </location>
</feature>
<dbReference type="Pfam" id="PF01261">
    <property type="entry name" value="AP_endonuc_2"/>
    <property type="match status" value="1"/>
</dbReference>
<dbReference type="InterPro" id="IPR018060">
    <property type="entry name" value="HTH_AraC"/>
</dbReference>
<evidence type="ECO:0000313" key="2">
    <source>
        <dbReference type="EMBL" id="WOK07691.1"/>
    </source>
</evidence>
<accession>A0ABZ0ISW5</accession>
<protein>
    <submittedName>
        <fullName evidence="2">Sugar phosphate isomerase/epimerase</fullName>
    </submittedName>
</protein>
<organism evidence="2 3">
    <name type="scientific">Imperialibacter roseus</name>
    <dbReference type="NCBI Taxonomy" id="1324217"/>
    <lineage>
        <taxon>Bacteria</taxon>
        <taxon>Pseudomonadati</taxon>
        <taxon>Bacteroidota</taxon>
        <taxon>Cytophagia</taxon>
        <taxon>Cytophagales</taxon>
        <taxon>Flammeovirgaceae</taxon>
        <taxon>Imperialibacter</taxon>
    </lineage>
</organism>
<keyword evidence="2" id="KW-0413">Isomerase</keyword>
<dbReference type="Proteomes" id="UP001302349">
    <property type="component" value="Chromosome"/>
</dbReference>
<dbReference type="PANTHER" id="PTHR12110:SF41">
    <property type="entry name" value="INOSOSE DEHYDRATASE"/>
    <property type="match status" value="1"/>
</dbReference>
<dbReference type="SUPFAM" id="SSF51658">
    <property type="entry name" value="Xylose isomerase-like"/>
    <property type="match status" value="1"/>
</dbReference>
<dbReference type="PANTHER" id="PTHR12110">
    <property type="entry name" value="HYDROXYPYRUVATE ISOMERASE"/>
    <property type="match status" value="1"/>
</dbReference>
<gene>
    <name evidence="2" type="ORF">RT717_03515</name>
</gene>